<dbReference type="AlphaFoldDB" id="A0A0W0W0S3"/>
<organism evidence="2 3">
    <name type="scientific">Legionella maceachernii</name>
    <dbReference type="NCBI Taxonomy" id="466"/>
    <lineage>
        <taxon>Bacteria</taxon>
        <taxon>Pseudomonadati</taxon>
        <taxon>Pseudomonadota</taxon>
        <taxon>Gammaproteobacteria</taxon>
        <taxon>Legionellales</taxon>
        <taxon>Legionellaceae</taxon>
        <taxon>Legionella</taxon>
    </lineage>
</organism>
<gene>
    <name evidence="2" type="ORF">Lmac_1803</name>
</gene>
<feature type="compositionally biased region" description="Polar residues" evidence="1">
    <location>
        <begin position="147"/>
        <end position="164"/>
    </location>
</feature>
<protein>
    <submittedName>
        <fullName evidence="2">Uncharacterized protein</fullName>
    </submittedName>
</protein>
<accession>A0A0W0W0S3</accession>
<dbReference type="EMBL" id="LNYL01000042">
    <property type="protein sequence ID" value="KTD26032.1"/>
    <property type="molecule type" value="Genomic_DNA"/>
</dbReference>
<evidence type="ECO:0000256" key="1">
    <source>
        <dbReference type="SAM" id="MobiDB-lite"/>
    </source>
</evidence>
<sequence length="202" mass="23206">MLNQPNEYLLPFTQIDALITQMLHEKLTRDTNGFFKLNRPQKIAIKLNPNQRLDKLEYRCDEVASNVGLIQATHAVRISDLEEQNGITPGTINEMILRTYQEDCPSLLEQRAKTQEQSNNVQISNNNPQASQSSWTQSTAYQDNGRSKAQSGAYQSERTTQTSDEGCPRTSKLIFREFRTGFKLVLITSHQIEYGRFENRDF</sequence>
<feature type="compositionally biased region" description="Low complexity" evidence="1">
    <location>
        <begin position="129"/>
        <end position="142"/>
    </location>
</feature>
<reference evidence="2 3" key="1">
    <citation type="submission" date="2015-11" db="EMBL/GenBank/DDBJ databases">
        <title>Genomic analysis of 38 Legionella species identifies large and diverse effector repertoires.</title>
        <authorList>
            <person name="Burstein D."/>
            <person name="Amaro F."/>
            <person name="Zusman T."/>
            <person name="Lifshitz Z."/>
            <person name="Cohen O."/>
            <person name="Gilbert J.A."/>
            <person name="Pupko T."/>
            <person name="Shuman H.A."/>
            <person name="Segal G."/>
        </authorList>
    </citation>
    <scope>NUCLEOTIDE SEQUENCE [LARGE SCALE GENOMIC DNA]</scope>
    <source>
        <strain evidence="2 3">PX-1-G2-E2</strain>
    </source>
</reference>
<feature type="region of interest" description="Disordered" evidence="1">
    <location>
        <begin position="112"/>
        <end position="167"/>
    </location>
</feature>
<evidence type="ECO:0000313" key="2">
    <source>
        <dbReference type="EMBL" id="KTD26032.1"/>
    </source>
</evidence>
<keyword evidence="3" id="KW-1185">Reference proteome</keyword>
<name>A0A0W0W0S3_9GAMM</name>
<proteinExistence type="predicted"/>
<evidence type="ECO:0000313" key="3">
    <source>
        <dbReference type="Proteomes" id="UP000054908"/>
    </source>
</evidence>
<dbReference type="RefSeq" id="WP_058452548.1">
    <property type="nucleotide sequence ID" value="NZ_CAAAIB010000004.1"/>
</dbReference>
<dbReference type="Proteomes" id="UP000054908">
    <property type="component" value="Unassembled WGS sequence"/>
</dbReference>
<comment type="caution">
    <text evidence="2">The sequence shown here is derived from an EMBL/GenBank/DDBJ whole genome shotgun (WGS) entry which is preliminary data.</text>
</comment>
<dbReference type="PATRIC" id="fig|466.6.peg.1897"/>
<feature type="compositionally biased region" description="Polar residues" evidence="1">
    <location>
        <begin position="115"/>
        <end position="128"/>
    </location>
</feature>